<dbReference type="OrthoDB" id="2867625at2"/>
<sequence length="171" mass="19488">MYNRPVLFDQSTSLVKEFSLLQERSKIAVMFDESGKLQAEAFLKEVNNLPTSSLLVTEWLQDETIREFISSQKIGTQIYIAAKWDTACKIFSMSVEEGASEEEIQTFITDEKKRYVYCMKCFNASEISLDEQTVKCSCGTHLEVGSFFSVVRKGYIGYPFIPVVQRQKVGS</sequence>
<dbReference type="EMBL" id="VDGG01000013">
    <property type="protein sequence ID" value="TQR16151.1"/>
    <property type="molecule type" value="Genomic_DNA"/>
</dbReference>
<dbReference type="Proteomes" id="UP000318937">
    <property type="component" value="Unassembled WGS sequence"/>
</dbReference>
<reference evidence="1 2" key="1">
    <citation type="submission" date="2019-05" db="EMBL/GenBank/DDBJ databases">
        <title>Psychrobacillus vulpis sp. nov., a new species isolated from feces of a red fox that inhabits in The Tablas de Daimiel Natural Park, Albacete, Spain.</title>
        <authorList>
            <person name="Rodriguez M."/>
            <person name="Reina J.C."/>
            <person name="Bejar V."/>
            <person name="Llamas I."/>
        </authorList>
    </citation>
    <scope>NUCLEOTIDE SEQUENCE [LARGE SCALE GENOMIC DNA]</scope>
    <source>
        <strain evidence="1 2">NHI-2</strain>
    </source>
</reference>
<gene>
    <name evidence="1" type="ORF">FG383_07590</name>
</gene>
<proteinExistence type="predicted"/>
<evidence type="ECO:0000313" key="2">
    <source>
        <dbReference type="Proteomes" id="UP000318937"/>
    </source>
</evidence>
<protein>
    <submittedName>
        <fullName evidence="1">Uncharacterized protein</fullName>
    </submittedName>
</protein>
<organism evidence="1 2">
    <name type="scientific">Psychrobacillus soli</name>
    <dbReference type="NCBI Taxonomy" id="1543965"/>
    <lineage>
        <taxon>Bacteria</taxon>
        <taxon>Bacillati</taxon>
        <taxon>Bacillota</taxon>
        <taxon>Bacilli</taxon>
        <taxon>Bacillales</taxon>
        <taxon>Bacillaceae</taxon>
        <taxon>Psychrobacillus</taxon>
    </lineage>
</organism>
<accession>A0A544TFC1</accession>
<comment type="caution">
    <text evidence="1">The sequence shown here is derived from an EMBL/GenBank/DDBJ whole genome shotgun (WGS) entry which is preliminary data.</text>
</comment>
<evidence type="ECO:0000313" key="1">
    <source>
        <dbReference type="EMBL" id="TQR16151.1"/>
    </source>
</evidence>
<name>A0A544TFC1_9BACI</name>
<dbReference type="RefSeq" id="WP_142606550.1">
    <property type="nucleotide sequence ID" value="NZ_VDGG01000013.1"/>
</dbReference>
<keyword evidence="2" id="KW-1185">Reference proteome</keyword>
<dbReference type="AlphaFoldDB" id="A0A544TFC1"/>